<organism evidence="1 2">
    <name type="scientific">Leptospira alexanderi serovar Manhao 3 str. L 60</name>
    <dbReference type="NCBI Taxonomy" id="1049759"/>
    <lineage>
        <taxon>Bacteria</taxon>
        <taxon>Pseudomonadati</taxon>
        <taxon>Spirochaetota</taxon>
        <taxon>Spirochaetia</taxon>
        <taxon>Leptospirales</taxon>
        <taxon>Leptospiraceae</taxon>
        <taxon>Leptospira</taxon>
    </lineage>
</organism>
<gene>
    <name evidence="1" type="ORF">LEP1GSC062_3474</name>
</gene>
<comment type="caution">
    <text evidence="1">The sequence shown here is derived from an EMBL/GenBank/DDBJ whole genome shotgun (WGS) entry which is preliminary data.</text>
</comment>
<reference evidence="1" key="1">
    <citation type="submission" date="2013-05" db="EMBL/GenBank/DDBJ databases">
        <authorList>
            <person name="Harkins D.M."/>
            <person name="Durkin A.S."/>
            <person name="Brinkac L.M."/>
            <person name="Haft D.H."/>
            <person name="Selengut J.D."/>
            <person name="Sanka R."/>
            <person name="DePew J."/>
            <person name="Purushe J."/>
            <person name="Hartskeerl R.A."/>
            <person name="Ahmed A."/>
            <person name="van der Linden H."/>
            <person name="Goris M.G.A."/>
            <person name="Vinetz J.M."/>
            <person name="Sutton G.G."/>
            <person name="Nierman W.C."/>
            <person name="Fouts D.E."/>
        </authorList>
    </citation>
    <scope>NUCLEOTIDE SEQUENCE [LARGE SCALE GENOMIC DNA]</scope>
    <source>
        <strain evidence="1">L 60</strain>
    </source>
</reference>
<protein>
    <submittedName>
        <fullName evidence="1">Uncharacterized protein</fullName>
    </submittedName>
</protein>
<evidence type="ECO:0000313" key="1">
    <source>
        <dbReference type="EMBL" id="EQA62379.1"/>
    </source>
</evidence>
<accession>V6I7C3</accession>
<dbReference type="EMBL" id="AHMT02000034">
    <property type="protein sequence ID" value="EQA62379.1"/>
    <property type="molecule type" value="Genomic_DNA"/>
</dbReference>
<keyword evidence="2" id="KW-1185">Reference proteome</keyword>
<dbReference type="Proteomes" id="UP000018747">
    <property type="component" value="Unassembled WGS sequence"/>
</dbReference>
<proteinExistence type="predicted"/>
<sequence>MNKIFPASLNAQERIRINEVFEYISDLKPATLAIDPKFYTEKSRFHQLFGFPFSGASLEIWLRRRITDFKIGASSEFYIANYSNGIIYLNRRFFELSKLEQVVILIHEARHADGAEFQHIQCPSDFPYLSTRSPETRLEGMAACDDRKDGAYGFGAAFLFEIYSFGLFDENTMKEVLGMYNSEIVRIIKETKD</sequence>
<dbReference type="STRING" id="100053.GCA_002009845_01463"/>
<evidence type="ECO:0000313" key="2">
    <source>
        <dbReference type="Proteomes" id="UP000018747"/>
    </source>
</evidence>
<name>V6I7C3_9LEPT</name>
<dbReference type="AlphaFoldDB" id="V6I7C3"/>